<keyword evidence="3" id="KW-1185">Reference proteome</keyword>
<gene>
    <name evidence="2" type="ORF">bsdE14_14570</name>
</gene>
<proteinExistence type="predicted"/>
<name>A0ABQ5N4B5_9CLOT</name>
<accession>A0ABQ5N4B5</accession>
<feature type="transmembrane region" description="Helical" evidence="1">
    <location>
        <begin position="48"/>
        <end position="71"/>
    </location>
</feature>
<comment type="caution">
    <text evidence="2">The sequence shown here is derived from an EMBL/GenBank/DDBJ whole genome shotgun (WGS) entry which is preliminary data.</text>
</comment>
<reference evidence="2 3" key="1">
    <citation type="journal article" date="2024" name="Int. J. Syst. Evol. Microbiol.">
        <title>Clostridium omnivorum sp. nov., isolated from anoxic soil under the treatment of reductive soil disinfestation.</title>
        <authorList>
            <person name="Ueki A."/>
            <person name="Tonouchi A."/>
            <person name="Kaku N."/>
            <person name="Honma S."/>
            <person name="Ueki K."/>
        </authorList>
    </citation>
    <scope>NUCLEOTIDE SEQUENCE [LARGE SCALE GENOMIC DNA]</scope>
    <source>
        <strain evidence="2 3">E14</strain>
    </source>
</reference>
<evidence type="ECO:0000313" key="3">
    <source>
        <dbReference type="Proteomes" id="UP001208567"/>
    </source>
</evidence>
<keyword evidence="1" id="KW-0812">Transmembrane</keyword>
<dbReference type="Proteomes" id="UP001208567">
    <property type="component" value="Unassembled WGS sequence"/>
</dbReference>
<keyword evidence="1" id="KW-1133">Transmembrane helix</keyword>
<evidence type="ECO:0000313" key="2">
    <source>
        <dbReference type="EMBL" id="GLC30047.1"/>
    </source>
</evidence>
<dbReference type="RefSeq" id="WP_264849314.1">
    <property type="nucleotide sequence ID" value="NZ_BRXR01000001.1"/>
</dbReference>
<sequence length="118" mass="13073">MNTSLEQDLLLEQIPITSLDIPIKETIHEKVPAAINTSSISMYLMLSVYLLIPILSVEGLIGWSIGIIGAYKTVNIYRNPEKADSKKALRLLAINVAVALIYNILVYYVTKILVSKLA</sequence>
<keyword evidence="1" id="KW-0472">Membrane</keyword>
<dbReference type="EMBL" id="BRXR01000001">
    <property type="protein sequence ID" value="GLC30047.1"/>
    <property type="molecule type" value="Genomic_DNA"/>
</dbReference>
<organism evidence="2 3">
    <name type="scientific">Clostridium omnivorum</name>
    <dbReference type="NCBI Taxonomy" id="1604902"/>
    <lineage>
        <taxon>Bacteria</taxon>
        <taxon>Bacillati</taxon>
        <taxon>Bacillota</taxon>
        <taxon>Clostridia</taxon>
        <taxon>Eubacteriales</taxon>
        <taxon>Clostridiaceae</taxon>
        <taxon>Clostridium</taxon>
    </lineage>
</organism>
<evidence type="ECO:0000256" key="1">
    <source>
        <dbReference type="SAM" id="Phobius"/>
    </source>
</evidence>
<feature type="transmembrane region" description="Helical" evidence="1">
    <location>
        <begin position="91"/>
        <end position="110"/>
    </location>
</feature>
<protein>
    <submittedName>
        <fullName evidence="2">Uncharacterized protein</fullName>
    </submittedName>
</protein>